<dbReference type="InterPro" id="IPR044492">
    <property type="entry name" value="P_typ_ATPase_HD_dom"/>
</dbReference>
<evidence type="ECO:0000256" key="6">
    <source>
        <dbReference type="ARBA" id="ARBA00022723"/>
    </source>
</evidence>
<dbReference type="SFLD" id="SFLDS00003">
    <property type="entry name" value="Haloacid_Dehalogenase"/>
    <property type="match status" value="1"/>
</dbReference>
<dbReference type="NCBIfam" id="TIGR01652">
    <property type="entry name" value="ATPase-Plipid"/>
    <property type="match status" value="1"/>
</dbReference>
<dbReference type="Ensembl" id="ENSAOWT00000031743.1">
    <property type="protein sequence ID" value="ENSAOWP00000028016.1"/>
    <property type="gene ID" value="ENSAOWG00000018813.1"/>
</dbReference>
<dbReference type="SUPFAM" id="SSF56784">
    <property type="entry name" value="HAD-like"/>
    <property type="match status" value="1"/>
</dbReference>
<evidence type="ECO:0000256" key="9">
    <source>
        <dbReference type="ARBA" id="ARBA00022842"/>
    </source>
</evidence>
<keyword evidence="18" id="KW-0175">Coiled coil</keyword>
<dbReference type="InterPro" id="IPR023298">
    <property type="entry name" value="ATPase_P-typ_TM_dom_sf"/>
</dbReference>
<evidence type="ECO:0000259" key="21">
    <source>
        <dbReference type="Pfam" id="PF16212"/>
    </source>
</evidence>
<feature type="binding site" evidence="16">
    <location>
        <position position="766"/>
    </location>
    <ligand>
        <name>Mg(2+)</name>
        <dbReference type="ChEBI" id="CHEBI:18420"/>
    </ligand>
</feature>
<feature type="transmembrane region" description="Helical" evidence="17">
    <location>
        <begin position="311"/>
        <end position="330"/>
    </location>
</feature>
<comment type="similarity">
    <text evidence="4 17">Belongs to the cation transport ATPase (P-type) (TC 3.A.3) family. Type IV subfamily.</text>
</comment>
<evidence type="ECO:0000256" key="18">
    <source>
        <dbReference type="SAM" id="Coils"/>
    </source>
</evidence>
<feature type="binding site" evidence="15">
    <location>
        <position position="745"/>
    </location>
    <ligand>
        <name>ATP</name>
        <dbReference type="ChEBI" id="CHEBI:30616"/>
    </ligand>
</feature>
<feature type="binding site" evidence="15">
    <location>
        <position position="769"/>
    </location>
    <ligand>
        <name>ATP</name>
        <dbReference type="ChEBI" id="CHEBI:30616"/>
    </ligand>
</feature>
<feature type="domain" description="P-type ATPase A" evidence="19">
    <location>
        <begin position="127"/>
        <end position="191"/>
    </location>
</feature>
<dbReference type="GO" id="GO:0016887">
    <property type="term" value="F:ATP hydrolysis activity"/>
    <property type="evidence" value="ECO:0007669"/>
    <property type="project" value="InterPro"/>
</dbReference>
<feature type="binding site" evidence="15">
    <location>
        <position position="377"/>
    </location>
    <ligand>
        <name>ATP</name>
        <dbReference type="ChEBI" id="CHEBI:30616"/>
    </ligand>
</feature>
<dbReference type="InterPro" id="IPR032630">
    <property type="entry name" value="P_typ_ATPase_c"/>
</dbReference>
<evidence type="ECO:0000256" key="10">
    <source>
        <dbReference type="ARBA" id="ARBA00022967"/>
    </source>
</evidence>
<feature type="transmembrane region" description="Helical" evidence="17">
    <location>
        <begin position="856"/>
        <end position="876"/>
    </location>
</feature>
<feature type="active site" description="4-aspartylphosphate intermediate" evidence="14">
    <location>
        <position position="376"/>
    </location>
</feature>
<dbReference type="Pfam" id="PF13246">
    <property type="entry name" value="Cation_ATPase"/>
    <property type="match status" value="1"/>
</dbReference>
<feature type="binding site" evidence="15">
    <location>
        <position position="634"/>
    </location>
    <ligand>
        <name>ATP</name>
        <dbReference type="ChEBI" id="CHEBI:30616"/>
    </ligand>
</feature>
<keyword evidence="6 16" id="KW-0479">Metal-binding</keyword>
<evidence type="ECO:0000256" key="2">
    <source>
        <dbReference type="ARBA" id="ARBA00004141"/>
    </source>
</evidence>
<dbReference type="CDD" id="cd02073">
    <property type="entry name" value="P-type_ATPase_APLT_Dnf-like"/>
    <property type="match status" value="1"/>
</dbReference>
<dbReference type="Gene3D" id="2.70.150.10">
    <property type="entry name" value="Calcium-transporting ATPase, cytoplasmic transduction domain A"/>
    <property type="match status" value="1"/>
</dbReference>
<keyword evidence="7 15" id="KW-0547">Nucleotide-binding</keyword>
<comment type="catalytic activity">
    <reaction evidence="13 17">
        <text>ATP + H2O + phospholipidSide 1 = ADP + phosphate + phospholipidSide 2.</text>
        <dbReference type="EC" id="7.6.2.1"/>
    </reaction>
</comment>
<evidence type="ECO:0000256" key="11">
    <source>
        <dbReference type="ARBA" id="ARBA00022989"/>
    </source>
</evidence>
<dbReference type="InterPro" id="IPR032631">
    <property type="entry name" value="P-type_ATPase_N"/>
</dbReference>
<keyword evidence="10 17" id="KW-1278">Translocase</keyword>
<feature type="domain" description="P-type ATPase C-terminal" evidence="21">
    <location>
        <begin position="793"/>
        <end position="1040"/>
    </location>
</feature>
<evidence type="ECO:0000313" key="22">
    <source>
        <dbReference type="Ensembl" id="ENSAOWP00000028016.1"/>
    </source>
</evidence>
<evidence type="ECO:0000256" key="15">
    <source>
        <dbReference type="PIRSR" id="PIRSR606539-2"/>
    </source>
</evidence>
<name>A0A8B9QJ91_APTOW</name>
<keyword evidence="5 17" id="KW-0812">Transmembrane</keyword>
<dbReference type="InterPro" id="IPR023299">
    <property type="entry name" value="ATPase_P-typ_cyto_dom_N"/>
</dbReference>
<feature type="binding site" evidence="15">
    <location>
        <position position="376"/>
    </location>
    <ligand>
        <name>ATP</name>
        <dbReference type="ChEBI" id="CHEBI:30616"/>
    </ligand>
</feature>
<dbReference type="GO" id="GO:0005886">
    <property type="term" value="C:plasma membrane"/>
    <property type="evidence" value="ECO:0007669"/>
    <property type="project" value="TreeGrafter"/>
</dbReference>
<evidence type="ECO:0000313" key="23">
    <source>
        <dbReference type="Proteomes" id="UP000694424"/>
    </source>
</evidence>
<dbReference type="EC" id="7.6.2.1" evidence="17"/>
<evidence type="ECO:0000256" key="1">
    <source>
        <dbReference type="ARBA" id="ARBA00001946"/>
    </source>
</evidence>
<evidence type="ECO:0000256" key="16">
    <source>
        <dbReference type="PIRSR" id="PIRSR606539-3"/>
    </source>
</evidence>
<dbReference type="InterPro" id="IPR059000">
    <property type="entry name" value="ATPase_P-type_domA"/>
</dbReference>
<feature type="coiled-coil region" evidence="18">
    <location>
        <begin position="560"/>
        <end position="587"/>
    </location>
</feature>
<feature type="transmembrane region" description="Helical" evidence="17">
    <location>
        <begin position="257"/>
        <end position="280"/>
    </location>
</feature>
<dbReference type="InterPro" id="IPR008250">
    <property type="entry name" value="ATPase_P-typ_transduc_dom_A_sf"/>
</dbReference>
<feature type="domain" description="P-type ATPase N-terminal" evidence="20">
    <location>
        <begin position="41"/>
        <end position="95"/>
    </location>
</feature>
<evidence type="ECO:0000256" key="7">
    <source>
        <dbReference type="ARBA" id="ARBA00022741"/>
    </source>
</evidence>
<dbReference type="Pfam" id="PF00122">
    <property type="entry name" value="E1-E2_ATPase"/>
    <property type="match status" value="1"/>
</dbReference>
<feature type="binding site" evidence="16">
    <location>
        <position position="378"/>
    </location>
    <ligand>
        <name>Mg(2+)</name>
        <dbReference type="ChEBI" id="CHEBI:18420"/>
    </ligand>
</feature>
<dbReference type="AlphaFoldDB" id="A0A8B9QJ91"/>
<comment type="cofactor">
    <cofactor evidence="1 16">
        <name>Mg(2+)</name>
        <dbReference type="ChEBI" id="CHEBI:18420"/>
    </cofactor>
</comment>
<keyword evidence="23" id="KW-1185">Reference proteome</keyword>
<evidence type="ECO:0000256" key="4">
    <source>
        <dbReference type="ARBA" id="ARBA00008109"/>
    </source>
</evidence>
<dbReference type="GO" id="GO:0140326">
    <property type="term" value="F:ATPase-coupled intramembrane lipid transporter activity"/>
    <property type="evidence" value="ECO:0007669"/>
    <property type="project" value="UniProtKB-EC"/>
</dbReference>
<dbReference type="InterPro" id="IPR001757">
    <property type="entry name" value="P_typ_ATPase"/>
</dbReference>
<dbReference type="PANTHER" id="PTHR24092:SF38">
    <property type="entry name" value="PHOSPHOLIPID-TRANSPORTING ATPASE IG"/>
    <property type="match status" value="1"/>
</dbReference>
<evidence type="ECO:0000259" key="19">
    <source>
        <dbReference type="Pfam" id="PF00122"/>
    </source>
</evidence>
<dbReference type="PRINTS" id="PR00119">
    <property type="entry name" value="CATATPASE"/>
</dbReference>
<organism evidence="22 23">
    <name type="scientific">Apteryx owenii</name>
    <name type="common">Little spotted kiwi</name>
    <dbReference type="NCBI Taxonomy" id="8824"/>
    <lineage>
        <taxon>Eukaryota</taxon>
        <taxon>Metazoa</taxon>
        <taxon>Chordata</taxon>
        <taxon>Craniata</taxon>
        <taxon>Vertebrata</taxon>
        <taxon>Euteleostomi</taxon>
        <taxon>Archelosauria</taxon>
        <taxon>Archosauria</taxon>
        <taxon>Dinosauria</taxon>
        <taxon>Saurischia</taxon>
        <taxon>Theropoda</taxon>
        <taxon>Coelurosauria</taxon>
        <taxon>Aves</taxon>
        <taxon>Palaeognathae</taxon>
        <taxon>Apterygiformes</taxon>
        <taxon>Apterygidae</taxon>
        <taxon>Apteryx</taxon>
    </lineage>
</organism>
<dbReference type="SUPFAM" id="SSF81653">
    <property type="entry name" value="Calcium ATPase, transduction domain A"/>
    <property type="match status" value="1"/>
</dbReference>
<feature type="binding site" evidence="15">
    <location>
        <position position="378"/>
    </location>
    <ligand>
        <name>ATP</name>
        <dbReference type="ChEBI" id="CHEBI:30616"/>
    </ligand>
</feature>
<dbReference type="SFLD" id="SFLDG00002">
    <property type="entry name" value="C1.7:_P-type_atpase_like"/>
    <property type="match status" value="1"/>
</dbReference>
<dbReference type="GO" id="GO:0000287">
    <property type="term" value="F:magnesium ion binding"/>
    <property type="evidence" value="ECO:0007669"/>
    <property type="project" value="UniProtKB-UniRule"/>
</dbReference>
<dbReference type="InterPro" id="IPR018303">
    <property type="entry name" value="ATPase_P-typ_P_site"/>
</dbReference>
<evidence type="ECO:0000256" key="14">
    <source>
        <dbReference type="PIRSR" id="PIRSR606539-1"/>
    </source>
</evidence>
<keyword evidence="9 16" id="KW-0460">Magnesium</keyword>
<evidence type="ECO:0000256" key="13">
    <source>
        <dbReference type="ARBA" id="ARBA00034036"/>
    </source>
</evidence>
<dbReference type="SUPFAM" id="SSF81660">
    <property type="entry name" value="Metal cation-transporting ATPase, ATP-binding domain N"/>
    <property type="match status" value="1"/>
</dbReference>
<dbReference type="InterPro" id="IPR006539">
    <property type="entry name" value="P-type_ATPase_IV"/>
</dbReference>
<dbReference type="SUPFAM" id="SSF81665">
    <property type="entry name" value="Calcium ATPase, transmembrane domain M"/>
    <property type="match status" value="1"/>
</dbReference>
<dbReference type="Gene3D" id="3.40.1110.10">
    <property type="entry name" value="Calcium-transporting ATPase, cytoplasmic domain N"/>
    <property type="match status" value="1"/>
</dbReference>
<feature type="transmembrane region" description="Helical" evidence="17">
    <location>
        <begin position="1017"/>
        <end position="1037"/>
    </location>
</feature>
<dbReference type="GO" id="GO:0045332">
    <property type="term" value="P:phospholipid translocation"/>
    <property type="evidence" value="ECO:0007669"/>
    <property type="project" value="TreeGrafter"/>
</dbReference>
<proteinExistence type="inferred from homology"/>
<dbReference type="Gene3D" id="3.40.50.1000">
    <property type="entry name" value="HAD superfamily/HAD-like"/>
    <property type="match status" value="1"/>
</dbReference>
<feature type="binding site" evidence="16">
    <location>
        <position position="770"/>
    </location>
    <ligand>
        <name>Mg(2+)</name>
        <dbReference type="ChEBI" id="CHEBI:18420"/>
    </ligand>
</feature>
<feature type="transmembrane region" description="Helical" evidence="17">
    <location>
        <begin position="940"/>
        <end position="962"/>
    </location>
</feature>
<feature type="binding site" evidence="15">
    <location>
        <position position="770"/>
    </location>
    <ligand>
        <name>ATP</name>
        <dbReference type="ChEBI" id="CHEBI:30616"/>
    </ligand>
</feature>
<sequence length="1147" mass="131580">SPCDTVTTGYHSYCAGEEKRVGTRTVVVGHRPVSETDAYVAQKFCDNRIVSSKYTIWNFLPKNLFEQFRRIANFYFLIIFLVQVIVDTPTSPVTSGLPLFFVITVTAIKQGYEDWLRHRADNEVNKSNVFIVENAKQVQKESEKIKVGDIVEVKADETFPCDLIFLASSSVDGTCYVTTASLDGESNFKTHYAVRDTTVLCTDEAIDSLTVFNLCLGLNYKEKIYGVAVYTGMETKMALNYQGKSQKRSAVEKSINAFLIVYLCILLSKATVCTTLKYVWQSNPFNDEPWYNEKTKKERETFKVLRMFTDFLSFMVLFNFIIPVSMYVTVEMQKFLGSFFISWDKEMYDEEIKEGALVNTSDLNEELGQVEYVFTDKTGTLTENSMEFIECCIDGHKYKDCMPEADGFSQTDGPLKYYGKCREELFLRALCLCHTVQIKEGDQVDGLIGHPEHKCTYISSSPDEIALVKGAKNYFSSTKSKLNPFLFSERYQLLHVLNFDPVRRRMSVIVRTTAGKLLLFCKGADSSIFPRVQQEEIQQTKVHVDRNAMDGYRTLCVAFKELTQKEYDKIDRQLNEAKMALQDREEKMAKVFEDTEADMHLIGATAVEDRLQEQSAETIEALHAAGMKVWVLTGDKMETAKSTCYACRLFQTSTELLELTARTVGESERKEDRLHELLMEYHKKNTTMLSWTLSQEYGLIIDGSTLSLILNPSQDSSSSNYKNIFLQICLKCAAVLCCRMAPLQKAQIVRMVKNTKGSPITLSVGDGANDVSMILEAHVGIGIKGKEGRQASRNSDYAVPKFKHLRKLLLAHGHLYYVRIAHLVQYFFYKNLCFILPQFLYQFFCGFSQQPLYDAAYLTMYNICFTSLPILAYSLLEQHISIDTLTSDPQLYMKVSDNAMLQWKPFLYWTFLGAFEGLVFFFGVYFLFQNSSLEDNGKVFGNWTFGTIVFTVLVFTVTLKLALDTRFWTWMNHFVIWGSLAFYVFFSFFWGGVIWPFLKQQRMYFVFAHMLTSVSTWLAIILLIFISLFPEILLIVLKNIKKKKHQVRNKMIYCKTDAFSRPLKCIWHKSGFMFLQALALLQDCVSAQRTLGGARRRCTLAEPGARCRRTGLEWELERMARQMLLLGSMQYFANHANSFSILLFLPL</sequence>
<feature type="transmembrane region" description="Helical" evidence="17">
    <location>
        <begin position="974"/>
        <end position="997"/>
    </location>
</feature>
<keyword evidence="12 17" id="KW-0472">Membrane</keyword>
<keyword evidence="11 17" id="KW-1133">Transmembrane helix</keyword>
<evidence type="ECO:0000256" key="17">
    <source>
        <dbReference type="RuleBase" id="RU362033"/>
    </source>
</evidence>
<dbReference type="Pfam" id="PF16212">
    <property type="entry name" value="PhoLip_ATPase_C"/>
    <property type="match status" value="1"/>
</dbReference>
<feature type="binding site" evidence="15">
    <location>
        <position position="635"/>
    </location>
    <ligand>
        <name>ATP</name>
        <dbReference type="ChEBI" id="CHEBI:30616"/>
    </ligand>
</feature>
<feature type="transmembrane region" description="Helical" evidence="17">
    <location>
        <begin position="906"/>
        <end position="928"/>
    </location>
</feature>
<evidence type="ECO:0000256" key="12">
    <source>
        <dbReference type="ARBA" id="ARBA00023136"/>
    </source>
</evidence>
<dbReference type="InterPro" id="IPR036412">
    <property type="entry name" value="HAD-like_sf"/>
</dbReference>
<feature type="transmembrane region" description="Helical" evidence="17">
    <location>
        <begin position="68"/>
        <end position="86"/>
    </location>
</feature>
<dbReference type="Proteomes" id="UP000694424">
    <property type="component" value="Unplaced"/>
</dbReference>
<evidence type="ECO:0000256" key="8">
    <source>
        <dbReference type="ARBA" id="ARBA00022840"/>
    </source>
</evidence>
<dbReference type="FunFam" id="3.40.50.1000:FF:000012">
    <property type="entry name" value="Phospholipid-transporting ATPase"/>
    <property type="match status" value="1"/>
</dbReference>
<dbReference type="GO" id="GO:0005783">
    <property type="term" value="C:endoplasmic reticulum"/>
    <property type="evidence" value="ECO:0007669"/>
    <property type="project" value="TreeGrafter"/>
</dbReference>
<feature type="binding site" evidence="15">
    <location>
        <position position="464"/>
    </location>
    <ligand>
        <name>ATP</name>
        <dbReference type="ChEBI" id="CHEBI:30616"/>
    </ligand>
</feature>
<dbReference type="GO" id="GO:0005524">
    <property type="term" value="F:ATP binding"/>
    <property type="evidence" value="ECO:0007669"/>
    <property type="project" value="UniProtKB-UniRule"/>
</dbReference>
<dbReference type="GO" id="GO:0055037">
    <property type="term" value="C:recycling endosome"/>
    <property type="evidence" value="ECO:0007669"/>
    <property type="project" value="TreeGrafter"/>
</dbReference>
<feature type="binding site" evidence="15">
    <location>
        <position position="553"/>
    </location>
    <ligand>
        <name>ATP</name>
        <dbReference type="ChEBI" id="CHEBI:30616"/>
    </ligand>
</feature>
<keyword evidence="8 15" id="KW-0067">ATP-binding</keyword>
<feature type="binding site" evidence="15">
    <location>
        <position position="633"/>
    </location>
    <ligand>
        <name>ATP</name>
        <dbReference type="ChEBI" id="CHEBI:30616"/>
    </ligand>
</feature>
<reference evidence="22" key="2">
    <citation type="submission" date="2025-09" db="UniProtKB">
        <authorList>
            <consortium name="Ensembl"/>
        </authorList>
    </citation>
    <scope>IDENTIFICATION</scope>
</reference>
<feature type="binding site" evidence="15">
    <location>
        <position position="739"/>
    </location>
    <ligand>
        <name>ATP</name>
        <dbReference type="ChEBI" id="CHEBI:30616"/>
    </ligand>
</feature>
<dbReference type="InterPro" id="IPR023214">
    <property type="entry name" value="HAD_sf"/>
</dbReference>
<evidence type="ECO:0000256" key="5">
    <source>
        <dbReference type="ARBA" id="ARBA00022692"/>
    </source>
</evidence>
<dbReference type="PROSITE" id="PS00154">
    <property type="entry name" value="ATPASE_E1_E2"/>
    <property type="match status" value="1"/>
</dbReference>
<feature type="binding site" evidence="16">
    <location>
        <position position="376"/>
    </location>
    <ligand>
        <name>Mg(2+)</name>
        <dbReference type="ChEBI" id="CHEBI:18420"/>
    </ligand>
</feature>
<dbReference type="PANTHER" id="PTHR24092">
    <property type="entry name" value="PROBABLE PHOSPHOLIPID-TRANSPORTING ATPASE"/>
    <property type="match status" value="1"/>
</dbReference>
<protein>
    <recommendedName>
        <fullName evidence="17">Phospholipid-transporting ATPase</fullName>
        <ecNumber evidence="17">7.6.2.1</ecNumber>
    </recommendedName>
</protein>
<evidence type="ECO:0000259" key="20">
    <source>
        <dbReference type="Pfam" id="PF16209"/>
    </source>
</evidence>
<dbReference type="SFLD" id="SFLDF00027">
    <property type="entry name" value="p-type_atpase"/>
    <property type="match status" value="1"/>
</dbReference>
<evidence type="ECO:0000256" key="3">
    <source>
        <dbReference type="ARBA" id="ARBA00004308"/>
    </source>
</evidence>
<feature type="binding site" evidence="15">
    <location>
        <position position="499"/>
    </location>
    <ligand>
        <name>ATP</name>
        <dbReference type="ChEBI" id="CHEBI:30616"/>
    </ligand>
</feature>
<comment type="subcellular location">
    <subcellularLocation>
        <location evidence="3">Endomembrane system</location>
    </subcellularLocation>
    <subcellularLocation>
        <location evidence="2 17">Membrane</location>
        <topology evidence="2 17">Multi-pass membrane protein</topology>
    </subcellularLocation>
</comment>
<accession>A0A8B9QJ91</accession>
<dbReference type="Pfam" id="PF16209">
    <property type="entry name" value="PhoLip_ATPase_N"/>
    <property type="match status" value="1"/>
</dbReference>
<dbReference type="NCBIfam" id="TIGR01494">
    <property type="entry name" value="ATPase_P-type"/>
    <property type="match status" value="3"/>
</dbReference>
<feature type="binding site" evidence="15">
    <location>
        <position position="522"/>
    </location>
    <ligand>
        <name>ATP</name>
        <dbReference type="ChEBI" id="CHEBI:30616"/>
    </ligand>
</feature>
<reference evidence="22" key="1">
    <citation type="submission" date="2025-08" db="UniProtKB">
        <authorList>
            <consortium name="Ensembl"/>
        </authorList>
    </citation>
    <scope>IDENTIFICATION</scope>
</reference>